<dbReference type="AlphaFoldDB" id="A0A229NZD1"/>
<dbReference type="Pfam" id="PF26347">
    <property type="entry name" value="YtrI_sporulation"/>
    <property type="match status" value="1"/>
</dbReference>
<dbReference type="Proteomes" id="UP000215145">
    <property type="component" value="Unassembled WGS sequence"/>
</dbReference>
<keyword evidence="2" id="KW-0472">Membrane</keyword>
<feature type="coiled-coil region" evidence="1">
    <location>
        <begin position="41"/>
        <end position="68"/>
    </location>
</feature>
<protein>
    <recommendedName>
        <fullName evidence="3">Sporulation membrane protein YtrI C-terminal domain-containing protein</fullName>
    </recommendedName>
</protein>
<evidence type="ECO:0000256" key="2">
    <source>
        <dbReference type="SAM" id="Phobius"/>
    </source>
</evidence>
<reference evidence="4 5" key="1">
    <citation type="submission" date="2017-07" db="EMBL/GenBank/DDBJ databases">
        <title>Paenibacillus herberti R33 genome sequencing and assembly.</title>
        <authorList>
            <person name="Su W."/>
        </authorList>
    </citation>
    <scope>NUCLEOTIDE SEQUENCE [LARGE SCALE GENOMIC DNA]</scope>
    <source>
        <strain evidence="4 5">R33</strain>
    </source>
</reference>
<evidence type="ECO:0000256" key="1">
    <source>
        <dbReference type="SAM" id="Coils"/>
    </source>
</evidence>
<keyword evidence="2" id="KW-1133">Transmembrane helix</keyword>
<keyword evidence="2" id="KW-0812">Transmembrane</keyword>
<sequence length="171" mass="19501">MRVPPFARFARLTQAAGLIICGMIIGAALYHSLFQAQFDRVINLKGELEDQLNERDNELEKLSKFKQQHSVIKTIQIRFEDGPGTAGLDEPTKSRLKAQLHDDLLVLEGHSIYEIDRESRLARELLAEKVYRDKDKRFALNIKTVLVAENRLQVWVNIRLLGPELSGNTPP</sequence>
<accession>A0A229NZD1</accession>
<name>A0A229NZD1_9BACL</name>
<proteinExistence type="predicted"/>
<dbReference type="InterPro" id="IPR058620">
    <property type="entry name" value="YtrI_C"/>
</dbReference>
<comment type="caution">
    <text evidence="4">The sequence shown here is derived from an EMBL/GenBank/DDBJ whole genome shotgun (WGS) entry which is preliminary data.</text>
</comment>
<dbReference type="RefSeq" id="WP_089522175.1">
    <property type="nucleotide sequence ID" value="NZ_NMUQ01000001.1"/>
</dbReference>
<keyword evidence="5" id="KW-1185">Reference proteome</keyword>
<evidence type="ECO:0000259" key="3">
    <source>
        <dbReference type="Pfam" id="PF26347"/>
    </source>
</evidence>
<dbReference type="OrthoDB" id="2655161at2"/>
<feature type="domain" description="Sporulation membrane protein YtrI C-terminal" evidence="3">
    <location>
        <begin position="73"/>
        <end position="159"/>
    </location>
</feature>
<evidence type="ECO:0000313" key="5">
    <source>
        <dbReference type="Proteomes" id="UP000215145"/>
    </source>
</evidence>
<feature type="transmembrane region" description="Helical" evidence="2">
    <location>
        <begin position="12"/>
        <end position="33"/>
    </location>
</feature>
<keyword evidence="1" id="KW-0175">Coiled coil</keyword>
<evidence type="ECO:0000313" key="4">
    <source>
        <dbReference type="EMBL" id="OXM15282.1"/>
    </source>
</evidence>
<organism evidence="4 5">
    <name type="scientific">Paenibacillus herberti</name>
    <dbReference type="NCBI Taxonomy" id="1619309"/>
    <lineage>
        <taxon>Bacteria</taxon>
        <taxon>Bacillati</taxon>
        <taxon>Bacillota</taxon>
        <taxon>Bacilli</taxon>
        <taxon>Bacillales</taxon>
        <taxon>Paenibacillaceae</taxon>
        <taxon>Paenibacillus</taxon>
    </lineage>
</organism>
<gene>
    <name evidence="4" type="ORF">CGZ75_00610</name>
</gene>
<dbReference type="EMBL" id="NMUQ01000001">
    <property type="protein sequence ID" value="OXM15282.1"/>
    <property type="molecule type" value="Genomic_DNA"/>
</dbReference>